<dbReference type="InterPro" id="IPR035914">
    <property type="entry name" value="Sperma_CUB_dom_sf"/>
</dbReference>
<protein>
    <recommendedName>
        <fullName evidence="4">CUB domain-containing protein</fullName>
    </recommendedName>
</protein>
<keyword evidence="3" id="KW-1185">Reference proteome</keyword>
<gene>
    <name evidence="2" type="ORF">AB1Y20_002526</name>
</gene>
<dbReference type="AlphaFoldDB" id="A0AB34JC30"/>
<feature type="region of interest" description="Disordered" evidence="1">
    <location>
        <begin position="495"/>
        <end position="517"/>
    </location>
</feature>
<dbReference type="GO" id="GO:0005884">
    <property type="term" value="C:actin filament"/>
    <property type="evidence" value="ECO:0007669"/>
    <property type="project" value="TreeGrafter"/>
</dbReference>
<dbReference type="PANTHER" id="PTHR45691">
    <property type="entry name" value="PROTEIN DIAPHANOUS"/>
    <property type="match status" value="1"/>
</dbReference>
<sequence>MVAIKSPAIKTKVAIKKNRAPLSDLSSATRGSFLCSRPWRRANQEVPRFLFLLVVVGGLLQGVGGLLEEVEGLPEGVGGLPEGERVPGALAPSRRLQQVQCTDACSGVASDGDCDDGGPGSEYDFCPLGDDCTDCGERSSFPAPPVAPPPPIRPIGAISITGPCVLSGHCLTSPRFNVSNYGNDESCVISGVPPNPLEVLSFDVEFSLLCVYDYVEVNGQKYCGFSGPNGVRALDGVIIWFSDSSQNRPGWQICFAPSPPSLPPQPPSPPLVPPPPCTPPLPPSPPPAPPLSEGDCMITALNSATNGKNFAVLLLATLGPGQAIYITDDSWRTDVTPNAFRGYESHVFHVASVEEPAGTVLLGDDFNGLLSISSSADQLIVYRGSQVNPTFICALDNSGGFAALGCPGSFGGWHQSNCGDDTAMFTFYSALPAGLTIGVNAIELPHRSNWAYAGATTGRVSDLRAAIARIDSWTYSEWHPQPILQNFSVLPPLPPAPPSPPAPPVTPPSPPAAPPPPPLAPGDCLVVGYDSRSTINDFGILLLAPLGKGQVIWATDDGWDSTSNSI</sequence>
<accession>A0AB34JC30</accession>
<dbReference type="GO" id="GO:0030041">
    <property type="term" value="P:actin filament polymerization"/>
    <property type="evidence" value="ECO:0007669"/>
    <property type="project" value="TreeGrafter"/>
</dbReference>
<evidence type="ECO:0000313" key="3">
    <source>
        <dbReference type="Proteomes" id="UP001515480"/>
    </source>
</evidence>
<evidence type="ECO:0000256" key="1">
    <source>
        <dbReference type="SAM" id="MobiDB-lite"/>
    </source>
</evidence>
<dbReference type="SUPFAM" id="SSF49854">
    <property type="entry name" value="Spermadhesin, CUB domain"/>
    <property type="match status" value="1"/>
</dbReference>
<name>A0AB34JC30_PRYPA</name>
<feature type="compositionally biased region" description="Pro residues" evidence="1">
    <location>
        <begin position="257"/>
        <end position="290"/>
    </location>
</feature>
<reference evidence="2 3" key="1">
    <citation type="journal article" date="2024" name="Science">
        <title>Giant polyketide synthase enzymes in the biosynthesis of giant marine polyether toxins.</title>
        <authorList>
            <person name="Fallon T.R."/>
            <person name="Shende V.V."/>
            <person name="Wierzbicki I.H."/>
            <person name="Pendleton A.L."/>
            <person name="Watervoot N.F."/>
            <person name="Auber R.P."/>
            <person name="Gonzalez D.J."/>
            <person name="Wisecaver J.H."/>
            <person name="Moore B.S."/>
        </authorList>
    </citation>
    <scope>NUCLEOTIDE SEQUENCE [LARGE SCALE GENOMIC DNA]</scope>
    <source>
        <strain evidence="2 3">12B1</strain>
    </source>
</reference>
<dbReference type="InterPro" id="IPR051412">
    <property type="entry name" value="Formin_Homology_Diaphanous_sf"/>
</dbReference>
<organism evidence="2 3">
    <name type="scientific">Prymnesium parvum</name>
    <name type="common">Toxic golden alga</name>
    <dbReference type="NCBI Taxonomy" id="97485"/>
    <lineage>
        <taxon>Eukaryota</taxon>
        <taxon>Haptista</taxon>
        <taxon>Haptophyta</taxon>
        <taxon>Prymnesiophyceae</taxon>
        <taxon>Prymnesiales</taxon>
        <taxon>Prymnesiaceae</taxon>
        <taxon>Prymnesium</taxon>
    </lineage>
</organism>
<dbReference type="PANTHER" id="PTHR45691:SF6">
    <property type="entry name" value="PROTEIN DIAPHANOUS"/>
    <property type="match status" value="1"/>
</dbReference>
<dbReference type="EMBL" id="JBGBPQ010000011">
    <property type="protein sequence ID" value="KAL1515912.1"/>
    <property type="molecule type" value="Genomic_DNA"/>
</dbReference>
<evidence type="ECO:0008006" key="4">
    <source>
        <dbReference type="Google" id="ProtNLM"/>
    </source>
</evidence>
<proteinExistence type="predicted"/>
<dbReference type="Proteomes" id="UP001515480">
    <property type="component" value="Unassembled WGS sequence"/>
</dbReference>
<dbReference type="PRINTS" id="PR01217">
    <property type="entry name" value="PRICHEXTENSN"/>
</dbReference>
<evidence type="ECO:0000313" key="2">
    <source>
        <dbReference type="EMBL" id="KAL1515912.1"/>
    </source>
</evidence>
<feature type="region of interest" description="Disordered" evidence="1">
    <location>
        <begin position="256"/>
        <end position="291"/>
    </location>
</feature>
<comment type="caution">
    <text evidence="2">The sequence shown here is derived from an EMBL/GenBank/DDBJ whole genome shotgun (WGS) entry which is preliminary data.</text>
</comment>